<dbReference type="PANTHER" id="PTHR33370">
    <property type="entry name" value="TRANSLATION INITIATION FACTOR IF-1, CHLOROPLASTIC"/>
    <property type="match status" value="1"/>
</dbReference>
<dbReference type="AlphaFoldDB" id="A0A518KCX3"/>
<dbReference type="GO" id="GO:0003743">
    <property type="term" value="F:translation initiation factor activity"/>
    <property type="evidence" value="ECO:0007669"/>
    <property type="project" value="UniProtKB-UniRule"/>
</dbReference>
<evidence type="ECO:0000256" key="3">
    <source>
        <dbReference type="ARBA" id="ARBA00022917"/>
    </source>
</evidence>
<dbReference type="PROSITE" id="PS50832">
    <property type="entry name" value="S1_IF1_TYPE"/>
    <property type="match status" value="1"/>
</dbReference>
<keyword evidence="3 4" id="KW-0648">Protein biosynthesis</keyword>
<accession>A0A518KCX3</accession>
<dbReference type="EMBL" id="CP036349">
    <property type="protein sequence ID" value="QDV75642.1"/>
    <property type="molecule type" value="Genomic_DNA"/>
</dbReference>
<dbReference type="GO" id="GO:0019843">
    <property type="term" value="F:rRNA binding"/>
    <property type="evidence" value="ECO:0007669"/>
    <property type="project" value="UniProtKB-UniRule"/>
</dbReference>
<evidence type="ECO:0000313" key="8">
    <source>
        <dbReference type="Proteomes" id="UP000316426"/>
    </source>
</evidence>
<comment type="similarity">
    <text evidence="1 4">Belongs to the IF-1 family.</text>
</comment>
<gene>
    <name evidence="7" type="primary">infA_2</name>
    <name evidence="4" type="synonym">infA</name>
    <name evidence="7" type="ORF">Spa11_38620</name>
</gene>
<sequence length="76" mass="8757">MAKQKEKEEALEVEGVVTQALANTRFNVEIEGGHIVNAYIGGRMRKHYIRIVPGDRVRVELSPYDLTKGRITYRER</sequence>
<evidence type="ECO:0000313" key="7">
    <source>
        <dbReference type="EMBL" id="QDV75642.1"/>
    </source>
</evidence>
<dbReference type="Proteomes" id="UP000316426">
    <property type="component" value="Chromosome"/>
</dbReference>
<dbReference type="HAMAP" id="MF_00075">
    <property type="entry name" value="IF_1"/>
    <property type="match status" value="1"/>
</dbReference>
<protein>
    <recommendedName>
        <fullName evidence="4 5">Translation initiation factor IF-1</fullName>
    </recommendedName>
</protein>
<organism evidence="7 8">
    <name type="scientific">Botrimarina mediterranea</name>
    <dbReference type="NCBI Taxonomy" id="2528022"/>
    <lineage>
        <taxon>Bacteria</taxon>
        <taxon>Pseudomonadati</taxon>
        <taxon>Planctomycetota</taxon>
        <taxon>Planctomycetia</taxon>
        <taxon>Pirellulales</taxon>
        <taxon>Lacipirellulaceae</taxon>
        <taxon>Botrimarina</taxon>
    </lineage>
</organism>
<dbReference type="NCBIfam" id="TIGR00008">
    <property type="entry name" value="infA"/>
    <property type="match status" value="1"/>
</dbReference>
<keyword evidence="8" id="KW-1185">Reference proteome</keyword>
<evidence type="ECO:0000256" key="4">
    <source>
        <dbReference type="HAMAP-Rule" id="MF_00075"/>
    </source>
</evidence>
<dbReference type="GO" id="GO:0043022">
    <property type="term" value="F:ribosome binding"/>
    <property type="evidence" value="ECO:0007669"/>
    <property type="project" value="UniProtKB-UniRule"/>
</dbReference>
<dbReference type="FunFam" id="2.40.50.140:FF:000002">
    <property type="entry name" value="Translation initiation factor IF-1"/>
    <property type="match status" value="1"/>
</dbReference>
<feature type="domain" description="S1-like" evidence="6">
    <location>
        <begin position="1"/>
        <end position="76"/>
    </location>
</feature>
<dbReference type="CDD" id="cd04451">
    <property type="entry name" value="S1_IF1"/>
    <property type="match status" value="1"/>
</dbReference>
<dbReference type="PANTHER" id="PTHR33370:SF1">
    <property type="entry name" value="TRANSLATION INITIATION FACTOR IF-1, CHLOROPLASTIC"/>
    <property type="match status" value="1"/>
</dbReference>
<dbReference type="Gene3D" id="2.40.50.140">
    <property type="entry name" value="Nucleic acid-binding proteins"/>
    <property type="match status" value="1"/>
</dbReference>
<dbReference type="RefSeq" id="WP_145115214.1">
    <property type="nucleotide sequence ID" value="NZ_CP036349.1"/>
</dbReference>
<keyword evidence="4" id="KW-0694">RNA-binding</keyword>
<evidence type="ECO:0000256" key="5">
    <source>
        <dbReference type="NCBIfam" id="TIGR00008"/>
    </source>
</evidence>
<dbReference type="InterPro" id="IPR006196">
    <property type="entry name" value="RNA-binding_domain_S1_IF1"/>
</dbReference>
<proteinExistence type="inferred from homology"/>
<dbReference type="Pfam" id="PF01176">
    <property type="entry name" value="eIF-1a"/>
    <property type="match status" value="1"/>
</dbReference>
<evidence type="ECO:0000256" key="1">
    <source>
        <dbReference type="ARBA" id="ARBA00010939"/>
    </source>
</evidence>
<reference evidence="7 8" key="1">
    <citation type="submission" date="2019-02" db="EMBL/GenBank/DDBJ databases">
        <title>Deep-cultivation of Planctomycetes and their phenomic and genomic characterization uncovers novel biology.</title>
        <authorList>
            <person name="Wiegand S."/>
            <person name="Jogler M."/>
            <person name="Boedeker C."/>
            <person name="Pinto D."/>
            <person name="Vollmers J."/>
            <person name="Rivas-Marin E."/>
            <person name="Kohn T."/>
            <person name="Peeters S.H."/>
            <person name="Heuer A."/>
            <person name="Rast P."/>
            <person name="Oberbeckmann S."/>
            <person name="Bunk B."/>
            <person name="Jeske O."/>
            <person name="Meyerdierks A."/>
            <person name="Storesund J.E."/>
            <person name="Kallscheuer N."/>
            <person name="Luecker S."/>
            <person name="Lage O.M."/>
            <person name="Pohl T."/>
            <person name="Merkel B.J."/>
            <person name="Hornburger P."/>
            <person name="Mueller R.-W."/>
            <person name="Bruemmer F."/>
            <person name="Labrenz M."/>
            <person name="Spormann A.M."/>
            <person name="Op den Camp H."/>
            <person name="Overmann J."/>
            <person name="Amann R."/>
            <person name="Jetten M.S.M."/>
            <person name="Mascher T."/>
            <person name="Medema M.H."/>
            <person name="Devos D.P."/>
            <person name="Kaster A.-K."/>
            <person name="Ovreas L."/>
            <person name="Rohde M."/>
            <person name="Galperin M.Y."/>
            <person name="Jogler C."/>
        </authorList>
    </citation>
    <scope>NUCLEOTIDE SEQUENCE [LARGE SCALE GENOMIC DNA]</scope>
    <source>
        <strain evidence="7 8">Spa11</strain>
    </source>
</reference>
<keyword evidence="4" id="KW-0699">rRNA-binding</keyword>
<dbReference type="KEGG" id="bmei:Spa11_38620"/>
<comment type="subunit">
    <text evidence="4">Component of the 30S ribosomal translation pre-initiation complex which assembles on the 30S ribosome in the order IF-2 and IF-3, IF-1 and N-formylmethionyl-tRNA(fMet); mRNA recruitment can occur at any time during PIC assembly.</text>
</comment>
<keyword evidence="4" id="KW-0963">Cytoplasm</keyword>
<name>A0A518KCX3_9BACT</name>
<comment type="function">
    <text evidence="4">One of the essential components for the initiation of protein synthesis. Stabilizes the binding of IF-2 and IF-3 on the 30S subunit to which N-formylmethionyl-tRNA(fMet) subsequently binds. Helps modulate mRNA selection, yielding the 30S pre-initiation complex (PIC). Upon addition of the 50S ribosomal subunit IF-1, IF-2 and IF-3 are released leaving the mature 70S translation initiation complex.</text>
</comment>
<dbReference type="GO" id="GO:0005829">
    <property type="term" value="C:cytosol"/>
    <property type="evidence" value="ECO:0007669"/>
    <property type="project" value="TreeGrafter"/>
</dbReference>
<dbReference type="InterPro" id="IPR004368">
    <property type="entry name" value="TIF_IF1"/>
</dbReference>
<dbReference type="SUPFAM" id="SSF50249">
    <property type="entry name" value="Nucleic acid-binding proteins"/>
    <property type="match status" value="1"/>
</dbReference>
<keyword evidence="2 4" id="KW-0396">Initiation factor</keyword>
<comment type="subcellular location">
    <subcellularLocation>
        <location evidence="4">Cytoplasm</location>
    </subcellularLocation>
</comment>
<evidence type="ECO:0000256" key="2">
    <source>
        <dbReference type="ARBA" id="ARBA00022540"/>
    </source>
</evidence>
<dbReference type="InterPro" id="IPR012340">
    <property type="entry name" value="NA-bd_OB-fold"/>
</dbReference>
<evidence type="ECO:0000259" key="6">
    <source>
        <dbReference type="PROSITE" id="PS50832"/>
    </source>
</evidence>